<protein>
    <submittedName>
        <fullName evidence="4">Regulatory protein, luxR family</fullName>
    </submittedName>
</protein>
<dbReference type="Proteomes" id="UP000198832">
    <property type="component" value="Unassembled WGS sequence"/>
</dbReference>
<dbReference type="InterPro" id="IPR041664">
    <property type="entry name" value="AAA_16"/>
</dbReference>
<dbReference type="PANTHER" id="PTHR16305">
    <property type="entry name" value="TESTICULAR SOLUBLE ADENYLYL CYCLASE"/>
    <property type="match status" value="1"/>
</dbReference>
<dbReference type="RefSeq" id="WP_091125074.1">
    <property type="nucleotide sequence ID" value="NZ_FOLB01000011.1"/>
</dbReference>
<dbReference type="PANTHER" id="PTHR16305:SF35">
    <property type="entry name" value="TRANSCRIPTIONAL ACTIVATOR DOMAIN"/>
    <property type="match status" value="1"/>
</dbReference>
<evidence type="ECO:0000313" key="5">
    <source>
        <dbReference type="Proteomes" id="UP000198832"/>
    </source>
</evidence>
<evidence type="ECO:0000313" key="4">
    <source>
        <dbReference type="EMBL" id="SFC76338.1"/>
    </source>
</evidence>
<evidence type="ECO:0000259" key="3">
    <source>
        <dbReference type="PROSITE" id="PS50043"/>
    </source>
</evidence>
<sequence>MKQRPRPSAALLGRRRECAALDELIQSVEGGLSASLLLHGEAGIGKSALLEYAAQRATGFRVARVAGIESEADLAFGGVHQLCGSFLDHLTELPAPQRDALETAFALRSGSAPDRFLVGLATLSLLADVAAERPLLCLVDDAQWLDRISAQTLAFVGRRLSAEGVLLLTALRDDAPEHPLRALPQLEVSGLADHDARALLTRSAPGRVDPRIRERVLAEARGNPLALLELPRTTAFIAGSAHATSVSVGNHLEEEFRRRVQALSPETQRLLLLAAAEQAGDVSLLRRAAEALHLHVEVAAAEAEASDLFTMRSMARFRHPLVRSAAYGSAPPSEQRQVHRALAEAIDPHIDPDRRAWHLANATAVAKERIAADLVDVSTRAMARGGLAAAAAFLDRAAELTPDPARRGARTLRAATLEAQAGEFSRAIELLDSARLHPLTERDEAQADLVRGQVLAASRSASAGLPLLLSAAKRLEALDPWSAKQTYRDALYAAMTAGSVPQEAGTAEHVAAAILSVRPQQDPTRDDLLLEGAARLVAGDAGGLHPLQQALAGYQGDELPPDEALGWLPLACRMAHDAWEFDTWSALSARLVELARVSGALAVLPSAFLLRLSNRVFAGDLATGEALLAQAAALADVAGGSVAANYGALVLAPWQGREERTAAIIQRINADSLLEDEGKVVTATQWAAAVLANGSGRHEEALTAGRAGAAHPAEMGLATWSMVEVAEAAARLGRPDEAGDAVRHLRSRALASGSDWARGTAAYVSALVTSGQDAEADYLEAMERLDRAGVGALAARAHLVYGEWLLDSGRIGEGRERLTHAHELLDRMGVAAFAERALTALGTSGVPVERRPSAASSPLTPQELHIAELAAAGMTNPEIGAELFLSAHTVEWHLRKVFTKLGIRSRREIGPQLSS</sequence>
<dbReference type="CDD" id="cd06170">
    <property type="entry name" value="LuxR_C_like"/>
    <property type="match status" value="1"/>
</dbReference>
<name>A0A1I1LZG3_9ACTN</name>
<dbReference type="PRINTS" id="PR00038">
    <property type="entry name" value="HTHLUXR"/>
</dbReference>
<dbReference type="OrthoDB" id="3202170at2"/>
<accession>A0A1I1LZG3</accession>
<dbReference type="Gene3D" id="1.10.10.10">
    <property type="entry name" value="Winged helix-like DNA-binding domain superfamily/Winged helix DNA-binding domain"/>
    <property type="match status" value="1"/>
</dbReference>
<dbReference type="Pfam" id="PF00196">
    <property type="entry name" value="GerE"/>
    <property type="match status" value="1"/>
</dbReference>
<dbReference type="STRING" id="574651.SAMN04487968_1119"/>
<dbReference type="SUPFAM" id="SSF46894">
    <property type="entry name" value="C-terminal effector domain of the bipartite response regulators"/>
    <property type="match status" value="1"/>
</dbReference>
<dbReference type="GO" id="GO:0006355">
    <property type="term" value="P:regulation of DNA-templated transcription"/>
    <property type="evidence" value="ECO:0007669"/>
    <property type="project" value="InterPro"/>
</dbReference>
<keyword evidence="5" id="KW-1185">Reference proteome</keyword>
<dbReference type="SMART" id="SM00421">
    <property type="entry name" value="HTH_LUXR"/>
    <property type="match status" value="1"/>
</dbReference>
<gene>
    <name evidence="4" type="ORF">SAMN04487968_1119</name>
</gene>
<reference evidence="4 5" key="1">
    <citation type="submission" date="2016-10" db="EMBL/GenBank/DDBJ databases">
        <authorList>
            <person name="de Groot N.N."/>
        </authorList>
    </citation>
    <scope>NUCLEOTIDE SEQUENCE [LARGE SCALE GENOMIC DNA]</scope>
    <source>
        <strain evidence="4 5">CGMCC 1.7056</strain>
    </source>
</reference>
<dbReference type="GO" id="GO:0003677">
    <property type="term" value="F:DNA binding"/>
    <property type="evidence" value="ECO:0007669"/>
    <property type="project" value="InterPro"/>
</dbReference>
<dbReference type="GO" id="GO:0005524">
    <property type="term" value="F:ATP binding"/>
    <property type="evidence" value="ECO:0007669"/>
    <property type="project" value="UniProtKB-KW"/>
</dbReference>
<dbReference type="EMBL" id="FOLB01000011">
    <property type="protein sequence ID" value="SFC76338.1"/>
    <property type="molecule type" value="Genomic_DNA"/>
</dbReference>
<dbReference type="SUPFAM" id="SSF52540">
    <property type="entry name" value="P-loop containing nucleoside triphosphate hydrolases"/>
    <property type="match status" value="1"/>
</dbReference>
<feature type="domain" description="HTH luxR-type" evidence="3">
    <location>
        <begin position="852"/>
        <end position="915"/>
    </location>
</feature>
<dbReference type="InterPro" id="IPR027417">
    <property type="entry name" value="P-loop_NTPase"/>
</dbReference>
<dbReference type="InterPro" id="IPR016032">
    <property type="entry name" value="Sig_transdc_resp-reg_C-effctor"/>
</dbReference>
<evidence type="ECO:0000256" key="1">
    <source>
        <dbReference type="ARBA" id="ARBA00022741"/>
    </source>
</evidence>
<keyword evidence="2" id="KW-0067">ATP-binding</keyword>
<evidence type="ECO:0000256" key="2">
    <source>
        <dbReference type="ARBA" id="ARBA00022840"/>
    </source>
</evidence>
<dbReference type="InterPro" id="IPR000792">
    <property type="entry name" value="Tscrpt_reg_LuxR_C"/>
</dbReference>
<dbReference type="GO" id="GO:0005737">
    <property type="term" value="C:cytoplasm"/>
    <property type="evidence" value="ECO:0007669"/>
    <property type="project" value="TreeGrafter"/>
</dbReference>
<organism evidence="4 5">
    <name type="scientific">Nocardioides terrae</name>
    <dbReference type="NCBI Taxonomy" id="574651"/>
    <lineage>
        <taxon>Bacteria</taxon>
        <taxon>Bacillati</taxon>
        <taxon>Actinomycetota</taxon>
        <taxon>Actinomycetes</taxon>
        <taxon>Propionibacteriales</taxon>
        <taxon>Nocardioidaceae</taxon>
        <taxon>Nocardioides</taxon>
    </lineage>
</organism>
<proteinExistence type="predicted"/>
<dbReference type="InterPro" id="IPR036388">
    <property type="entry name" value="WH-like_DNA-bd_sf"/>
</dbReference>
<dbReference type="Pfam" id="PF13191">
    <property type="entry name" value="AAA_16"/>
    <property type="match status" value="1"/>
</dbReference>
<dbReference type="GO" id="GO:0004016">
    <property type="term" value="F:adenylate cyclase activity"/>
    <property type="evidence" value="ECO:0007669"/>
    <property type="project" value="TreeGrafter"/>
</dbReference>
<dbReference type="PROSITE" id="PS50043">
    <property type="entry name" value="HTH_LUXR_2"/>
    <property type="match status" value="1"/>
</dbReference>
<keyword evidence="1" id="KW-0547">Nucleotide-binding</keyword>
<dbReference type="AlphaFoldDB" id="A0A1I1LZG3"/>